<evidence type="ECO:0000256" key="2">
    <source>
        <dbReference type="SAM" id="SignalP"/>
    </source>
</evidence>
<protein>
    <submittedName>
        <fullName evidence="3">Carbohydrate esterase family 16 protein</fullName>
    </submittedName>
</protein>
<proteinExistence type="predicted"/>
<evidence type="ECO:0000256" key="1">
    <source>
        <dbReference type="ARBA" id="ARBA00022729"/>
    </source>
</evidence>
<dbReference type="Proteomes" id="UP001174691">
    <property type="component" value="Unassembled WGS sequence"/>
</dbReference>
<gene>
    <name evidence="3" type="ORF">NKR19_g2925</name>
</gene>
<dbReference type="CDD" id="cd01846">
    <property type="entry name" value="fatty_acyltransferase_like"/>
    <property type="match status" value="1"/>
</dbReference>
<dbReference type="EMBL" id="JANBVN010000031">
    <property type="protein sequence ID" value="KAJ9160792.1"/>
    <property type="molecule type" value="Genomic_DNA"/>
</dbReference>
<reference evidence="3" key="1">
    <citation type="submission" date="2022-07" db="EMBL/GenBank/DDBJ databases">
        <title>Fungi with potential for degradation of polypropylene.</title>
        <authorList>
            <person name="Gostincar C."/>
        </authorList>
    </citation>
    <scope>NUCLEOTIDE SEQUENCE</scope>
    <source>
        <strain evidence="3">EXF-13287</strain>
    </source>
</reference>
<feature type="signal peptide" evidence="2">
    <location>
        <begin position="1"/>
        <end position="20"/>
    </location>
</feature>
<keyword evidence="4" id="KW-1185">Reference proteome</keyword>
<evidence type="ECO:0000313" key="3">
    <source>
        <dbReference type="EMBL" id="KAJ9160792.1"/>
    </source>
</evidence>
<evidence type="ECO:0000313" key="4">
    <source>
        <dbReference type="Proteomes" id="UP001174691"/>
    </source>
</evidence>
<dbReference type="PANTHER" id="PTHR45642:SF139">
    <property type="entry name" value="SGNH HYDROLASE-TYPE ESTERASE DOMAIN-CONTAINING PROTEIN"/>
    <property type="match status" value="1"/>
</dbReference>
<dbReference type="AlphaFoldDB" id="A0AA38VML2"/>
<dbReference type="InterPro" id="IPR001087">
    <property type="entry name" value="GDSL"/>
</dbReference>
<accession>A0AA38VML2</accession>
<feature type="chain" id="PRO_5041214931" evidence="2">
    <location>
        <begin position="21"/>
        <end position="299"/>
    </location>
</feature>
<organism evidence="3 4">
    <name type="scientific">Coniochaeta hoffmannii</name>
    <dbReference type="NCBI Taxonomy" id="91930"/>
    <lineage>
        <taxon>Eukaryota</taxon>
        <taxon>Fungi</taxon>
        <taxon>Dikarya</taxon>
        <taxon>Ascomycota</taxon>
        <taxon>Pezizomycotina</taxon>
        <taxon>Sordariomycetes</taxon>
        <taxon>Sordariomycetidae</taxon>
        <taxon>Coniochaetales</taxon>
        <taxon>Coniochaetaceae</taxon>
        <taxon>Coniochaeta</taxon>
    </lineage>
</organism>
<dbReference type="Pfam" id="PF00657">
    <property type="entry name" value="Lipase_GDSL"/>
    <property type="match status" value="1"/>
</dbReference>
<dbReference type="InterPro" id="IPR050592">
    <property type="entry name" value="GDSL_lipolytic_enzyme"/>
</dbReference>
<dbReference type="SUPFAM" id="SSF52266">
    <property type="entry name" value="SGNH hydrolase"/>
    <property type="match status" value="1"/>
</dbReference>
<sequence length="299" mass="31805">MASSMLGRLLSFLVVSTAFCAPLSAAVDGTKYLFVFGDSYTSTGFSINGAKPSPSNPLGNPALNKLNTMSGGLTWPGFLATQFNTSLTYAYIFAVAGATVDNSIIPAYSSSVPSISDQVKTWTSNLQSKPSYAPWTAEDTLAAVWIGVNDVGNSYSQSGEEARLNKDLDRYFALLATLYTGGIRQFALLNIPPTQKTPQMKSQSNVASLVSAITYWNSQLPTRVSAFLTANAEANITLVDTQGPWNTVIADPKSYGAPDATCVNANGKSCLWYNSYHPGQAIHKVVAQAVASALKGSFF</sequence>
<dbReference type="PANTHER" id="PTHR45642">
    <property type="entry name" value="GDSL ESTERASE/LIPASE EXL3"/>
    <property type="match status" value="1"/>
</dbReference>
<dbReference type="InterPro" id="IPR036514">
    <property type="entry name" value="SGNH_hydro_sf"/>
</dbReference>
<keyword evidence="1 2" id="KW-0732">Signal</keyword>
<name>A0AA38VML2_9PEZI</name>
<comment type="caution">
    <text evidence="3">The sequence shown here is derived from an EMBL/GenBank/DDBJ whole genome shotgun (WGS) entry which is preliminary data.</text>
</comment>
<dbReference type="Gene3D" id="3.40.50.1110">
    <property type="entry name" value="SGNH hydrolase"/>
    <property type="match status" value="1"/>
</dbReference>
<dbReference type="GO" id="GO:0016788">
    <property type="term" value="F:hydrolase activity, acting on ester bonds"/>
    <property type="evidence" value="ECO:0007669"/>
    <property type="project" value="InterPro"/>
</dbReference>